<keyword evidence="9" id="KW-0812">Transmembrane</keyword>
<feature type="domain" description="F-box" evidence="10">
    <location>
        <begin position="27"/>
        <end position="73"/>
    </location>
</feature>
<gene>
    <name evidence="11" type="ORF">PENDEC_c027G05679</name>
</gene>
<dbReference type="InterPro" id="IPR001680">
    <property type="entry name" value="WD40_rpt"/>
</dbReference>
<evidence type="ECO:0000256" key="7">
    <source>
        <dbReference type="PROSITE-ProRule" id="PRU00221"/>
    </source>
</evidence>
<feature type="region of interest" description="Disordered" evidence="8">
    <location>
        <begin position="354"/>
        <end position="384"/>
    </location>
</feature>
<comment type="caution">
    <text evidence="11">The sequence shown here is derived from an EMBL/GenBank/DDBJ whole genome shotgun (WGS) entry which is preliminary data.</text>
</comment>
<name>A0A1V6NZF4_PENDC</name>
<evidence type="ECO:0000313" key="11">
    <source>
        <dbReference type="EMBL" id="OQD70071.1"/>
    </source>
</evidence>
<comment type="function">
    <text evidence="1">Component of the SCF(sconB) E3 ubiquitin ligase complex involved in the regulation of sulfur metabolite repression, probably by mediating the inactivation or degradation of the metR transcription factor.</text>
</comment>
<dbReference type="SUPFAM" id="SSF81383">
    <property type="entry name" value="F-box domain"/>
    <property type="match status" value="1"/>
</dbReference>
<protein>
    <recommendedName>
        <fullName evidence="4">Probable E3 ubiquitin ligase complex SCF subunit sconB</fullName>
    </recommendedName>
    <alternativeName>
        <fullName evidence="6">Sulfur controller B</fullName>
    </alternativeName>
    <alternativeName>
        <fullName evidence="5">Sulfur metabolite repression control protein B</fullName>
    </alternativeName>
</protein>
<dbReference type="SUPFAM" id="SSF50978">
    <property type="entry name" value="WD40 repeat-like"/>
    <property type="match status" value="1"/>
</dbReference>
<dbReference type="Pfam" id="PF12937">
    <property type="entry name" value="F-box-like"/>
    <property type="match status" value="1"/>
</dbReference>
<evidence type="ECO:0000256" key="2">
    <source>
        <dbReference type="ARBA" id="ARBA00007968"/>
    </source>
</evidence>
<feature type="transmembrane region" description="Helical" evidence="9">
    <location>
        <begin position="239"/>
        <end position="259"/>
    </location>
</feature>
<evidence type="ECO:0000256" key="9">
    <source>
        <dbReference type="SAM" id="Phobius"/>
    </source>
</evidence>
<evidence type="ECO:0000256" key="5">
    <source>
        <dbReference type="ARBA" id="ARBA00030034"/>
    </source>
</evidence>
<dbReference type="Pfam" id="PF25499">
    <property type="entry name" value="Beta-prop_pof12"/>
    <property type="match status" value="1"/>
</dbReference>
<reference evidence="12" key="1">
    <citation type="journal article" date="2017" name="Nat. Microbiol.">
        <title>Global analysis of biosynthetic gene clusters reveals vast potential of secondary metabolite production in Penicillium species.</title>
        <authorList>
            <person name="Nielsen J.C."/>
            <person name="Grijseels S."/>
            <person name="Prigent S."/>
            <person name="Ji B."/>
            <person name="Dainat J."/>
            <person name="Nielsen K.F."/>
            <person name="Frisvad J.C."/>
            <person name="Workman M."/>
            <person name="Nielsen J."/>
        </authorList>
    </citation>
    <scope>NUCLEOTIDE SEQUENCE [LARGE SCALE GENOMIC DNA]</scope>
    <source>
        <strain evidence="12">IBT 11843</strain>
    </source>
</reference>
<evidence type="ECO:0000256" key="6">
    <source>
        <dbReference type="ARBA" id="ARBA00032113"/>
    </source>
</evidence>
<evidence type="ECO:0000256" key="3">
    <source>
        <dbReference type="ARBA" id="ARBA00011725"/>
    </source>
</evidence>
<dbReference type="InterPro" id="IPR015943">
    <property type="entry name" value="WD40/YVTN_repeat-like_dom_sf"/>
</dbReference>
<dbReference type="AlphaFoldDB" id="A0A1V6NZF4"/>
<dbReference type="InterPro" id="IPR036322">
    <property type="entry name" value="WD40_repeat_dom_sf"/>
</dbReference>
<dbReference type="PROSITE" id="PS50082">
    <property type="entry name" value="WD_REPEATS_2"/>
    <property type="match status" value="1"/>
</dbReference>
<dbReference type="EMBL" id="MDYL01000027">
    <property type="protein sequence ID" value="OQD70071.1"/>
    <property type="molecule type" value="Genomic_DNA"/>
</dbReference>
<feature type="region of interest" description="Disordered" evidence="8">
    <location>
        <begin position="1"/>
        <end position="24"/>
    </location>
</feature>
<evidence type="ECO:0000256" key="8">
    <source>
        <dbReference type="SAM" id="MobiDB-lite"/>
    </source>
</evidence>
<evidence type="ECO:0000256" key="1">
    <source>
        <dbReference type="ARBA" id="ARBA00002730"/>
    </source>
</evidence>
<keyword evidence="7" id="KW-0853">WD repeat</keyword>
<keyword evidence="12" id="KW-1185">Reference proteome</keyword>
<evidence type="ECO:0000313" key="12">
    <source>
        <dbReference type="Proteomes" id="UP000191522"/>
    </source>
</evidence>
<keyword evidence="9" id="KW-0472">Membrane</keyword>
<feature type="repeat" description="WD" evidence="7">
    <location>
        <begin position="432"/>
        <end position="467"/>
    </location>
</feature>
<dbReference type="SMART" id="SM00256">
    <property type="entry name" value="FBOX"/>
    <property type="match status" value="1"/>
</dbReference>
<organism evidence="11 12">
    <name type="scientific">Penicillium decumbens</name>
    <dbReference type="NCBI Taxonomy" id="69771"/>
    <lineage>
        <taxon>Eukaryota</taxon>
        <taxon>Fungi</taxon>
        <taxon>Dikarya</taxon>
        <taxon>Ascomycota</taxon>
        <taxon>Pezizomycotina</taxon>
        <taxon>Eurotiomycetes</taxon>
        <taxon>Eurotiomycetidae</taxon>
        <taxon>Eurotiales</taxon>
        <taxon>Aspergillaceae</taxon>
        <taxon>Penicillium</taxon>
    </lineage>
</organism>
<dbReference type="InterPro" id="IPR036047">
    <property type="entry name" value="F-box-like_dom_sf"/>
</dbReference>
<feature type="region of interest" description="Disordered" evidence="8">
    <location>
        <begin position="479"/>
        <end position="501"/>
    </location>
</feature>
<comment type="similarity">
    <text evidence="2">Belongs to the WD repeat MET30/SCONB/SCON-2 family.</text>
</comment>
<dbReference type="OrthoDB" id="3219396at2759"/>
<comment type="subunit">
    <text evidence="3">Component of the SCF(sconB) E3 ubiquitin ligase complex.</text>
</comment>
<dbReference type="InterPro" id="IPR001810">
    <property type="entry name" value="F-box_dom"/>
</dbReference>
<evidence type="ECO:0000256" key="4">
    <source>
        <dbReference type="ARBA" id="ARBA00015819"/>
    </source>
</evidence>
<evidence type="ECO:0000259" key="10">
    <source>
        <dbReference type="PROSITE" id="PS50181"/>
    </source>
</evidence>
<dbReference type="Gene3D" id="1.20.1280.50">
    <property type="match status" value="1"/>
</dbReference>
<keyword evidence="9" id="KW-1133">Transmembrane helix</keyword>
<accession>A0A1V6NZF4</accession>
<dbReference type="PROSITE" id="PS50181">
    <property type="entry name" value="FBOX"/>
    <property type="match status" value="1"/>
</dbReference>
<dbReference type="Proteomes" id="UP000191522">
    <property type="component" value="Unassembled WGS sequence"/>
</dbReference>
<dbReference type="Gene3D" id="2.130.10.10">
    <property type="entry name" value="YVTN repeat-like/Quinoprotein amine dehydrogenase"/>
    <property type="match status" value="1"/>
</dbReference>
<dbReference type="STRING" id="69771.A0A1V6NZF4"/>
<proteinExistence type="inferred from homology"/>
<dbReference type="OMA" id="RHNWSRG"/>
<feature type="compositionally biased region" description="Basic and acidic residues" evidence="8">
    <location>
        <begin position="1"/>
        <end position="10"/>
    </location>
</feature>
<sequence>MSKRRREDHTSGLPPSKRNRDLVTGPVDRLSSLSDELLLSILSFLPVSSLNVCQTLSRRFYALSGDSELWKQQYYSQWVRPRARRLANVGRSALPAKTEYSPKVSTWLDHSHLAEEGKVTNWKRQYRLRHNWSRGLCRVTEVEFPQPISPCALVKLCGGHVFTADVSHGLRAWAARDPASCLANIHFTDQQEDSAVLPTALAVSQQQSEQEIVVGFENGRLNRYVFDIPTSRLILRSSYVGLSVGAITAMALSSPYLLIVSQHKNLSLYNLSDQAEAAVDITQPRELASLKADNMVAPMTLSLRVSALDIVASVVYSFFHIGCGWSQGIQELRFAKDGQQLDCRITSTVDSQYGMRTQGRTPSLRRRRSATSEPIDNEDSGPAVPSILHQQPPTSMSYAHPYLLTSHADNTLTMYLVVSDLSSLFVRGGQRLWGHTSSVSVVQVTNRGKAVSVSSRGDEIRLWELETAVPSLGSRRRLKDENSIQVTPENKPRVESESGLLPRSIQRDATGLGMAPSGPQEIPRMHEWVGFDEERVLLLREKQVGTQLLECYDFT</sequence>